<feature type="transmembrane region" description="Helical" evidence="10">
    <location>
        <begin position="245"/>
        <end position="265"/>
    </location>
</feature>
<evidence type="ECO:0000256" key="5">
    <source>
        <dbReference type="ARBA" id="ARBA00022679"/>
    </source>
</evidence>
<comment type="pathway">
    <text evidence="2">Glycolipid biosynthesis; glycosylphosphatidylinositol-anchor biosynthesis.</text>
</comment>
<dbReference type="AlphaFoldDB" id="I4EHN9"/>
<dbReference type="OrthoDB" id="149637at2"/>
<feature type="transmembrane region" description="Helical" evidence="10">
    <location>
        <begin position="325"/>
        <end position="344"/>
    </location>
</feature>
<dbReference type="GO" id="GO:0031501">
    <property type="term" value="C:mannosyltransferase complex"/>
    <property type="evidence" value="ECO:0007669"/>
    <property type="project" value="TreeGrafter"/>
</dbReference>
<evidence type="ECO:0000256" key="10">
    <source>
        <dbReference type="SAM" id="Phobius"/>
    </source>
</evidence>
<feature type="transmembrane region" description="Helical" evidence="10">
    <location>
        <begin position="212"/>
        <end position="233"/>
    </location>
</feature>
<protein>
    <recommendedName>
        <fullName evidence="13">Integral membrane protein</fullName>
    </recommendedName>
</protein>
<dbReference type="InterPro" id="IPR007315">
    <property type="entry name" value="PIG-V/Gpi18"/>
</dbReference>
<gene>
    <name evidence="11" type="ORF">NITHO_3210009</name>
</gene>
<keyword evidence="12" id="KW-1185">Reference proteome</keyword>
<feature type="transmembrane region" description="Helical" evidence="10">
    <location>
        <begin position="95"/>
        <end position="119"/>
    </location>
</feature>
<evidence type="ECO:0000256" key="1">
    <source>
        <dbReference type="ARBA" id="ARBA00004477"/>
    </source>
</evidence>
<accession>I4EHN9</accession>
<keyword evidence="6 10" id="KW-0812">Transmembrane</keyword>
<evidence type="ECO:0000256" key="3">
    <source>
        <dbReference type="ARBA" id="ARBA00022502"/>
    </source>
</evidence>
<evidence type="ECO:0000256" key="6">
    <source>
        <dbReference type="ARBA" id="ARBA00022692"/>
    </source>
</evidence>
<keyword evidence="8 10" id="KW-1133">Transmembrane helix</keyword>
<keyword evidence="4" id="KW-0328">Glycosyltransferase</keyword>
<keyword evidence="5" id="KW-0808">Transferase</keyword>
<evidence type="ECO:0008006" key="13">
    <source>
        <dbReference type="Google" id="ProtNLM"/>
    </source>
</evidence>
<keyword evidence="9 10" id="KW-0472">Membrane</keyword>
<dbReference type="Pfam" id="PF04188">
    <property type="entry name" value="Mannosyl_trans2"/>
    <property type="match status" value="1"/>
</dbReference>
<evidence type="ECO:0000256" key="4">
    <source>
        <dbReference type="ARBA" id="ARBA00022676"/>
    </source>
</evidence>
<dbReference type="PANTHER" id="PTHR12468:SF2">
    <property type="entry name" value="GPI MANNOSYLTRANSFERASE 2"/>
    <property type="match status" value="1"/>
</dbReference>
<feature type="transmembrane region" description="Helical" evidence="10">
    <location>
        <begin position="169"/>
        <end position="191"/>
    </location>
</feature>
<keyword evidence="3" id="KW-0337">GPI-anchor biosynthesis</keyword>
<evidence type="ECO:0000256" key="9">
    <source>
        <dbReference type="ARBA" id="ARBA00023136"/>
    </source>
</evidence>
<feature type="transmembrane region" description="Helical" evidence="10">
    <location>
        <begin position="301"/>
        <end position="318"/>
    </location>
</feature>
<dbReference type="GO" id="GO:0004376">
    <property type="term" value="F:GPI mannosyltransferase activity"/>
    <property type="evidence" value="ECO:0007669"/>
    <property type="project" value="InterPro"/>
</dbReference>
<evidence type="ECO:0000256" key="2">
    <source>
        <dbReference type="ARBA" id="ARBA00004687"/>
    </source>
</evidence>
<feature type="transmembrane region" description="Helical" evidence="10">
    <location>
        <begin position="350"/>
        <end position="372"/>
    </location>
</feature>
<comment type="subcellular location">
    <subcellularLocation>
        <location evidence="1">Endoplasmic reticulum membrane</location>
        <topology evidence="1">Multi-pass membrane protein</topology>
    </subcellularLocation>
</comment>
<keyword evidence="7" id="KW-0256">Endoplasmic reticulum</keyword>
<dbReference type="GO" id="GO:0016020">
    <property type="term" value="C:membrane"/>
    <property type="evidence" value="ECO:0007669"/>
    <property type="project" value="GOC"/>
</dbReference>
<evidence type="ECO:0000313" key="11">
    <source>
        <dbReference type="EMBL" id="CCF84201.1"/>
    </source>
</evidence>
<feature type="transmembrane region" description="Helical" evidence="10">
    <location>
        <begin position="277"/>
        <end position="295"/>
    </location>
</feature>
<evidence type="ECO:0000256" key="8">
    <source>
        <dbReference type="ARBA" id="ARBA00022989"/>
    </source>
</evidence>
<comment type="caution">
    <text evidence="11">The sequence shown here is derived from an EMBL/GenBank/DDBJ whole genome shotgun (WGS) entry which is preliminary data.</text>
</comment>
<name>I4EHN9_9BACT</name>
<sequence>MLADVTVVFLLSRLLFYGATALALLTIPEYSGSQYVPWHVPAPALVEASWRWDAAWYLTIMRDGYHWQPGESNLAFFPLYPLLVRGTLLVLPPNWLFVIGILINHVLFFAALMVIWHYAEFQAGRAVARRTIYFLSIFPTSFFFSAAYSEPAFLLVSAASLALLQRGKFLSAGLAGFFATLTRPTGLLLAVPYLVEVYRQREATWPTRLRRFLPILLIPAGIAAFMAYLSWTFGNPLLFLKAQSAWGHTWMFPLVAVFDAAKLAVTGQLHGVPALMNLINTVAAIWALVLGVLLWRWNAAGAAFVLVSALVPLTSAIDGMPTISMARYVVVLFPLFVLLARWITTRWMQVLTTMLFVPANILLTMLFVRWYWVI</sequence>
<dbReference type="RefSeq" id="WP_008478189.1">
    <property type="nucleotide sequence ID" value="NZ_CAGS01000248.1"/>
</dbReference>
<dbReference type="Proteomes" id="UP000004221">
    <property type="component" value="Unassembled WGS sequence"/>
</dbReference>
<evidence type="ECO:0000256" key="7">
    <source>
        <dbReference type="ARBA" id="ARBA00022824"/>
    </source>
</evidence>
<dbReference type="EMBL" id="CAGS01000248">
    <property type="protein sequence ID" value="CCF84201.1"/>
    <property type="molecule type" value="Genomic_DNA"/>
</dbReference>
<dbReference type="GO" id="GO:0006506">
    <property type="term" value="P:GPI anchor biosynthetic process"/>
    <property type="evidence" value="ECO:0007669"/>
    <property type="project" value="UniProtKB-UniPathway"/>
</dbReference>
<dbReference type="GO" id="GO:0000009">
    <property type="term" value="F:alpha-1,6-mannosyltransferase activity"/>
    <property type="evidence" value="ECO:0007669"/>
    <property type="project" value="InterPro"/>
</dbReference>
<dbReference type="UniPathway" id="UPA00196"/>
<proteinExistence type="predicted"/>
<feature type="transmembrane region" description="Helical" evidence="10">
    <location>
        <begin position="131"/>
        <end position="149"/>
    </location>
</feature>
<reference evidence="11 12" key="1">
    <citation type="journal article" date="2012" name="ISME J.">
        <title>Nitrification expanded: discovery, physiology and genomics of a nitrite-oxidizing bacterium from the phylum Chloroflexi.</title>
        <authorList>
            <person name="Sorokin D.Y."/>
            <person name="Lucker S."/>
            <person name="Vejmelkova D."/>
            <person name="Kostrikina N.A."/>
            <person name="Kleerebezem R."/>
            <person name="Rijpstra W.I."/>
            <person name="Damste J.S."/>
            <person name="Le Paslier D."/>
            <person name="Muyzer G."/>
            <person name="Wagner M."/>
            <person name="van Loosdrecht M.C."/>
            <person name="Daims H."/>
        </authorList>
    </citation>
    <scope>NUCLEOTIDE SEQUENCE [LARGE SCALE GENOMIC DNA]</scope>
    <source>
        <strain evidence="12">none</strain>
    </source>
</reference>
<organism evidence="11 12">
    <name type="scientific">Nitrolancea hollandica Lb</name>
    <dbReference type="NCBI Taxonomy" id="1129897"/>
    <lineage>
        <taxon>Bacteria</taxon>
        <taxon>Pseudomonadati</taxon>
        <taxon>Thermomicrobiota</taxon>
        <taxon>Thermomicrobia</taxon>
        <taxon>Sphaerobacterales</taxon>
        <taxon>Sphaerobacterineae</taxon>
        <taxon>Sphaerobacteraceae</taxon>
        <taxon>Nitrolancea</taxon>
    </lineage>
</organism>
<dbReference type="PANTHER" id="PTHR12468">
    <property type="entry name" value="GPI MANNOSYLTRANSFERASE 2"/>
    <property type="match status" value="1"/>
</dbReference>
<evidence type="ECO:0000313" key="12">
    <source>
        <dbReference type="Proteomes" id="UP000004221"/>
    </source>
</evidence>